<keyword evidence="1" id="KW-1133">Transmembrane helix</keyword>
<reference evidence="2" key="2">
    <citation type="submission" date="2025-09" db="UniProtKB">
        <authorList>
            <consortium name="Ensembl"/>
        </authorList>
    </citation>
    <scope>IDENTIFICATION</scope>
</reference>
<feature type="transmembrane region" description="Helical" evidence="1">
    <location>
        <begin position="63"/>
        <end position="87"/>
    </location>
</feature>
<name>A0A673JQ09_9TELE</name>
<proteinExistence type="predicted"/>
<reference evidence="2" key="1">
    <citation type="submission" date="2025-08" db="UniProtKB">
        <authorList>
            <consortium name="Ensembl"/>
        </authorList>
    </citation>
    <scope>IDENTIFICATION</scope>
</reference>
<sequence>MAVRSDLWGTAQPVFETWPAGGSSPVEELDVRSFLSSLMEENSTAERCYRSHSRSSVLQGLPFGGVPTVLAINVVLWLFLLLIFSCLRKAAWDYGRLALLMENDRYHLRTVDCLKNALRCK</sequence>
<evidence type="ECO:0000313" key="2">
    <source>
        <dbReference type="Ensembl" id="ENSSRHP00000053983.1"/>
    </source>
</evidence>
<evidence type="ECO:0000256" key="1">
    <source>
        <dbReference type="SAM" id="Phobius"/>
    </source>
</evidence>
<keyword evidence="3" id="KW-1185">Reference proteome</keyword>
<dbReference type="Proteomes" id="UP000472270">
    <property type="component" value="Unassembled WGS sequence"/>
</dbReference>
<dbReference type="Ensembl" id="ENSSRHT00000055507.1">
    <property type="protein sequence ID" value="ENSSRHP00000053983.1"/>
    <property type="gene ID" value="ENSSRHG00000027205.1"/>
</dbReference>
<organism evidence="2 3">
    <name type="scientific">Sinocyclocheilus rhinocerous</name>
    <dbReference type="NCBI Taxonomy" id="307959"/>
    <lineage>
        <taxon>Eukaryota</taxon>
        <taxon>Metazoa</taxon>
        <taxon>Chordata</taxon>
        <taxon>Craniata</taxon>
        <taxon>Vertebrata</taxon>
        <taxon>Euteleostomi</taxon>
        <taxon>Actinopterygii</taxon>
        <taxon>Neopterygii</taxon>
        <taxon>Teleostei</taxon>
        <taxon>Ostariophysi</taxon>
        <taxon>Cypriniformes</taxon>
        <taxon>Cyprinidae</taxon>
        <taxon>Cyprininae</taxon>
        <taxon>Sinocyclocheilus</taxon>
    </lineage>
</organism>
<accession>A0A673JQ09</accession>
<keyword evidence="1" id="KW-0812">Transmembrane</keyword>
<keyword evidence="1" id="KW-0472">Membrane</keyword>
<evidence type="ECO:0000313" key="3">
    <source>
        <dbReference type="Proteomes" id="UP000472270"/>
    </source>
</evidence>
<protein>
    <submittedName>
        <fullName evidence="2">Uncharacterized protein</fullName>
    </submittedName>
</protein>
<dbReference type="AlphaFoldDB" id="A0A673JQ09"/>